<dbReference type="Proteomes" id="UP000253426">
    <property type="component" value="Unassembled WGS sequence"/>
</dbReference>
<dbReference type="SUPFAM" id="SSF52058">
    <property type="entry name" value="L domain-like"/>
    <property type="match status" value="1"/>
</dbReference>
<evidence type="ECO:0000259" key="3">
    <source>
        <dbReference type="Pfam" id="PF23598"/>
    </source>
</evidence>
<dbReference type="Gene3D" id="2.30.320.10">
    <property type="entry name" value="YwqG-like"/>
    <property type="match status" value="1"/>
</dbReference>
<sequence length="526" mass="59082">MALYTDDELEEFPTFHDLKEALRNTAKVIRFDTSECQDAAFLSRVAELRNLQLLSISLSDVSQLLPLLGELKDLQNLHLQACNVPTFPESILGLKNLRSLSIGNCGLLQLPDGLDALASLRELRLLQNQLRRIPDCAQRLTRLTVFGLSYNQIEELPEWIGLLKGLECLFLDVNKLSRVPEAIGNLALLESLNLSFNKLRSLPDSVCRLKSLRDLDLEHNPFDSLPACLATMTEVEISIESGKRILFMDWSYRPSEKPPQLDLAEMRLFVASDSPVHPSLVSAIQEAGLAERAAPIAKVAREAIEIRSTVPDDYSQSGNSRLGGFPELTDASLFPKTDGKYWTFLAQLNLADIAPLNRYLPPSGLLSFFVDTGYYENCRVLFTQEIRAPLLTVRHAGEDVMLSPGDDYTQNPHRVEFTRTFSLPYDAPEGVTGDHAQELYDNGECLRNQWDHHINGYTYAQNESAGERAAAECKGQPHEWVPLLQLGWDGKVGFCFWDAGTLTFSIHQEDLRRWDFSNVQVSLETS</sequence>
<dbReference type="AlphaFoldDB" id="A0A366HQX5"/>
<dbReference type="RefSeq" id="WP_113957442.1">
    <property type="nucleotide sequence ID" value="NZ_QNRR01000002.1"/>
</dbReference>
<dbReference type="InterPro" id="IPR055414">
    <property type="entry name" value="LRR_R13L4/SHOC2-like"/>
</dbReference>
<dbReference type="Pfam" id="PF09234">
    <property type="entry name" value="DUF1963"/>
    <property type="match status" value="1"/>
</dbReference>
<dbReference type="EMBL" id="QNRR01000002">
    <property type="protein sequence ID" value="RBP45876.1"/>
    <property type="molecule type" value="Genomic_DNA"/>
</dbReference>
<name>A0A366HQX5_9BACT</name>
<dbReference type="SMART" id="SM00364">
    <property type="entry name" value="LRR_BAC"/>
    <property type="match status" value="5"/>
</dbReference>
<accession>A0A366HQX5</accession>
<organism evidence="4 5">
    <name type="scientific">Roseimicrobium gellanilyticum</name>
    <dbReference type="NCBI Taxonomy" id="748857"/>
    <lineage>
        <taxon>Bacteria</taxon>
        <taxon>Pseudomonadati</taxon>
        <taxon>Verrucomicrobiota</taxon>
        <taxon>Verrucomicrobiia</taxon>
        <taxon>Verrucomicrobiales</taxon>
        <taxon>Verrucomicrobiaceae</taxon>
        <taxon>Roseimicrobium</taxon>
    </lineage>
</organism>
<dbReference type="Pfam" id="PF13855">
    <property type="entry name" value="LRR_8"/>
    <property type="match status" value="1"/>
</dbReference>
<dbReference type="InterPro" id="IPR003591">
    <property type="entry name" value="Leu-rich_rpt_typical-subtyp"/>
</dbReference>
<keyword evidence="2" id="KW-0677">Repeat</keyword>
<evidence type="ECO:0000313" key="5">
    <source>
        <dbReference type="Proteomes" id="UP000253426"/>
    </source>
</evidence>
<keyword evidence="1" id="KW-0433">Leucine-rich repeat</keyword>
<evidence type="ECO:0000313" key="4">
    <source>
        <dbReference type="EMBL" id="RBP45876.1"/>
    </source>
</evidence>
<reference evidence="4 5" key="1">
    <citation type="submission" date="2018-06" db="EMBL/GenBank/DDBJ databases">
        <title>Genomic Encyclopedia of Type Strains, Phase IV (KMG-IV): sequencing the most valuable type-strain genomes for metagenomic binning, comparative biology and taxonomic classification.</title>
        <authorList>
            <person name="Goeker M."/>
        </authorList>
    </citation>
    <scope>NUCLEOTIDE SEQUENCE [LARGE SCALE GENOMIC DNA]</scope>
    <source>
        <strain evidence="4 5">DSM 25532</strain>
    </source>
</reference>
<dbReference type="InterPro" id="IPR015315">
    <property type="entry name" value="DUF1963"/>
</dbReference>
<proteinExistence type="predicted"/>
<evidence type="ECO:0000256" key="2">
    <source>
        <dbReference type="ARBA" id="ARBA00022737"/>
    </source>
</evidence>
<dbReference type="InterPro" id="IPR032675">
    <property type="entry name" value="LRR_dom_sf"/>
</dbReference>
<dbReference type="Gene3D" id="3.80.10.10">
    <property type="entry name" value="Ribonuclease Inhibitor"/>
    <property type="match status" value="1"/>
</dbReference>
<keyword evidence="5" id="KW-1185">Reference proteome</keyword>
<dbReference type="InterPro" id="IPR050216">
    <property type="entry name" value="LRR_domain-containing"/>
</dbReference>
<dbReference type="Pfam" id="PF23598">
    <property type="entry name" value="LRR_14"/>
    <property type="match status" value="1"/>
</dbReference>
<feature type="domain" description="Disease resistance R13L4/SHOC-2-like LRR" evidence="3">
    <location>
        <begin position="28"/>
        <end position="144"/>
    </location>
</feature>
<dbReference type="PANTHER" id="PTHR48051">
    <property type="match status" value="1"/>
</dbReference>
<comment type="caution">
    <text evidence="4">The sequence shown here is derived from an EMBL/GenBank/DDBJ whole genome shotgun (WGS) entry which is preliminary data.</text>
</comment>
<dbReference type="InterPro" id="IPR001611">
    <property type="entry name" value="Leu-rich_rpt"/>
</dbReference>
<gene>
    <name evidence="4" type="ORF">DES53_102260</name>
</gene>
<dbReference type="GO" id="GO:0005737">
    <property type="term" value="C:cytoplasm"/>
    <property type="evidence" value="ECO:0007669"/>
    <property type="project" value="TreeGrafter"/>
</dbReference>
<evidence type="ECO:0000256" key="1">
    <source>
        <dbReference type="ARBA" id="ARBA00022614"/>
    </source>
</evidence>
<dbReference type="PANTHER" id="PTHR48051:SF46">
    <property type="entry name" value="LEUCINE RICH REPEAT-CONTAINING DOMAIN PROTEIN"/>
    <property type="match status" value="1"/>
</dbReference>
<dbReference type="InterPro" id="IPR035948">
    <property type="entry name" value="YwqG-like_sf"/>
</dbReference>
<dbReference type="OrthoDB" id="8856529at2"/>
<dbReference type="SUPFAM" id="SSF103032">
    <property type="entry name" value="Hypothetical protein YwqG"/>
    <property type="match status" value="1"/>
</dbReference>
<protein>
    <submittedName>
        <fullName evidence="4">Leucine rich repeat (LRR) protein</fullName>
    </submittedName>
</protein>
<dbReference type="SMART" id="SM00369">
    <property type="entry name" value="LRR_TYP"/>
    <property type="match status" value="6"/>
</dbReference>
<dbReference type="PROSITE" id="PS51450">
    <property type="entry name" value="LRR"/>
    <property type="match status" value="2"/>
</dbReference>